<proteinExistence type="predicted"/>
<evidence type="ECO:0000256" key="1">
    <source>
        <dbReference type="SAM" id="SignalP"/>
    </source>
</evidence>
<gene>
    <name evidence="2" type="ORF">QQ020_10400</name>
</gene>
<feature type="signal peptide" evidence="1">
    <location>
        <begin position="1"/>
        <end position="21"/>
    </location>
</feature>
<dbReference type="PROSITE" id="PS51257">
    <property type="entry name" value="PROKAR_LIPOPROTEIN"/>
    <property type="match status" value="1"/>
</dbReference>
<keyword evidence="3" id="KW-1185">Reference proteome</keyword>
<protein>
    <recommendedName>
        <fullName evidence="4">Lipoprotein</fullName>
    </recommendedName>
</protein>
<evidence type="ECO:0000313" key="2">
    <source>
        <dbReference type="EMBL" id="MDN5212459.1"/>
    </source>
</evidence>
<name>A0ABT8L422_9BACT</name>
<feature type="chain" id="PRO_5046627476" description="Lipoprotein" evidence="1">
    <location>
        <begin position="22"/>
        <end position="218"/>
    </location>
</feature>
<accession>A0ABT8L422</accession>
<dbReference type="EMBL" id="JAUJEB010000001">
    <property type="protein sequence ID" value="MDN5212459.1"/>
    <property type="molecule type" value="Genomic_DNA"/>
</dbReference>
<dbReference type="Proteomes" id="UP001172083">
    <property type="component" value="Unassembled WGS sequence"/>
</dbReference>
<keyword evidence="1" id="KW-0732">Signal</keyword>
<evidence type="ECO:0000313" key="3">
    <source>
        <dbReference type="Proteomes" id="UP001172083"/>
    </source>
</evidence>
<dbReference type="RefSeq" id="WP_346757776.1">
    <property type="nucleotide sequence ID" value="NZ_JAUJEB010000001.1"/>
</dbReference>
<comment type="caution">
    <text evidence="2">The sequence shown here is derived from an EMBL/GenBank/DDBJ whole genome shotgun (WGS) entry which is preliminary data.</text>
</comment>
<sequence length="218" mass="24789">MMKFSVQHTWLVFLIVSLASGACNRSHEDEQIRKLIDKNLAMGPRTETTILSIKFGDSHVGYQKKMDSLYQAGIIRSLIPDSLMSGGLDLAHYKYYYVFEDREALEDIKWIFSPVFEHNRLIALSLITSSILDKPLGDRPLNPTKGILKNIIDTSEEVMADADITYRLTRAYLSDQYGSPEFVTEDGDKSYWFKGNCVISITNTATTIRILFKNSESK</sequence>
<organism evidence="2 3">
    <name type="scientific">Agaribacillus aureus</name>
    <dbReference type="NCBI Taxonomy" id="3051825"/>
    <lineage>
        <taxon>Bacteria</taxon>
        <taxon>Pseudomonadati</taxon>
        <taxon>Bacteroidota</taxon>
        <taxon>Cytophagia</taxon>
        <taxon>Cytophagales</taxon>
        <taxon>Splendidivirgaceae</taxon>
        <taxon>Agaribacillus</taxon>
    </lineage>
</organism>
<reference evidence="2" key="1">
    <citation type="submission" date="2023-06" db="EMBL/GenBank/DDBJ databases">
        <title>Genomic of Agaribacillus aureum.</title>
        <authorList>
            <person name="Wang G."/>
        </authorList>
    </citation>
    <scope>NUCLEOTIDE SEQUENCE</scope>
    <source>
        <strain evidence="2">BMA12</strain>
    </source>
</reference>
<evidence type="ECO:0008006" key="4">
    <source>
        <dbReference type="Google" id="ProtNLM"/>
    </source>
</evidence>